<keyword evidence="12" id="KW-0472">Membrane</keyword>
<evidence type="ECO:0000256" key="12">
    <source>
        <dbReference type="ARBA" id="ARBA00023136"/>
    </source>
</evidence>
<keyword evidence="10 14" id="KW-0408">Iron</keyword>
<keyword evidence="5 14" id="KW-0349">Heme</keyword>
<reference evidence="15" key="2">
    <citation type="submission" date="2022-01" db="EMBL/GenBank/DDBJ databases">
        <authorList>
            <person name="Yamashiro T."/>
            <person name="Shiraishi A."/>
            <person name="Satake H."/>
            <person name="Nakayama K."/>
        </authorList>
    </citation>
    <scope>NUCLEOTIDE SEQUENCE</scope>
</reference>
<dbReference type="EMBL" id="BQNB010015814">
    <property type="protein sequence ID" value="GJT44451.1"/>
    <property type="molecule type" value="Genomic_DNA"/>
</dbReference>
<keyword evidence="8" id="KW-1133">Transmembrane helix</keyword>
<evidence type="ECO:0000256" key="6">
    <source>
        <dbReference type="ARBA" id="ARBA00022692"/>
    </source>
</evidence>
<keyword evidence="7 14" id="KW-0479">Metal-binding</keyword>
<dbReference type="SUPFAM" id="SSF48264">
    <property type="entry name" value="Cytochrome P450"/>
    <property type="match status" value="2"/>
</dbReference>
<comment type="similarity">
    <text evidence="4 14">Belongs to the cytochrome P450 family.</text>
</comment>
<dbReference type="Pfam" id="PF00067">
    <property type="entry name" value="p450"/>
    <property type="match status" value="2"/>
</dbReference>
<proteinExistence type="inferred from homology"/>
<comment type="caution">
    <text evidence="15">The sequence shown here is derived from an EMBL/GenBank/DDBJ whole genome shotgun (WGS) entry which is preliminary data.</text>
</comment>
<reference evidence="15" key="1">
    <citation type="journal article" date="2022" name="Int. J. Mol. Sci.">
        <title>Draft Genome of Tanacetum Coccineum: Genomic Comparison of Closely Related Tanacetum-Family Plants.</title>
        <authorList>
            <person name="Yamashiro T."/>
            <person name="Shiraishi A."/>
            <person name="Nakayama K."/>
            <person name="Satake H."/>
        </authorList>
    </citation>
    <scope>NUCLEOTIDE SEQUENCE</scope>
</reference>
<evidence type="ECO:0000256" key="8">
    <source>
        <dbReference type="ARBA" id="ARBA00022989"/>
    </source>
</evidence>
<evidence type="ECO:0000313" key="16">
    <source>
        <dbReference type="Proteomes" id="UP001151760"/>
    </source>
</evidence>
<dbReference type="Gene3D" id="1.10.630.10">
    <property type="entry name" value="Cytochrome P450"/>
    <property type="match status" value="2"/>
</dbReference>
<dbReference type="InterPro" id="IPR036396">
    <property type="entry name" value="Cyt_P450_sf"/>
</dbReference>
<dbReference type="InterPro" id="IPR001128">
    <property type="entry name" value="Cyt_P450"/>
</dbReference>
<dbReference type="PANTHER" id="PTHR24286">
    <property type="entry name" value="CYTOCHROME P450 26"/>
    <property type="match status" value="1"/>
</dbReference>
<organism evidence="15 16">
    <name type="scientific">Tanacetum coccineum</name>
    <dbReference type="NCBI Taxonomy" id="301880"/>
    <lineage>
        <taxon>Eukaryota</taxon>
        <taxon>Viridiplantae</taxon>
        <taxon>Streptophyta</taxon>
        <taxon>Embryophyta</taxon>
        <taxon>Tracheophyta</taxon>
        <taxon>Spermatophyta</taxon>
        <taxon>Magnoliopsida</taxon>
        <taxon>eudicotyledons</taxon>
        <taxon>Gunneridae</taxon>
        <taxon>Pentapetalae</taxon>
        <taxon>asterids</taxon>
        <taxon>campanulids</taxon>
        <taxon>Asterales</taxon>
        <taxon>Asteraceae</taxon>
        <taxon>Asteroideae</taxon>
        <taxon>Anthemideae</taxon>
        <taxon>Anthemidinae</taxon>
        <taxon>Tanacetum</taxon>
    </lineage>
</organism>
<evidence type="ECO:0000256" key="9">
    <source>
        <dbReference type="ARBA" id="ARBA00023002"/>
    </source>
</evidence>
<comment type="subcellular location">
    <subcellularLocation>
        <location evidence="2">Membrane</location>
        <topology evidence="2">Single-pass membrane protein</topology>
    </subcellularLocation>
</comment>
<evidence type="ECO:0000256" key="1">
    <source>
        <dbReference type="ARBA" id="ARBA00001971"/>
    </source>
</evidence>
<evidence type="ECO:0000256" key="14">
    <source>
        <dbReference type="RuleBase" id="RU000461"/>
    </source>
</evidence>
<evidence type="ECO:0000256" key="2">
    <source>
        <dbReference type="ARBA" id="ARBA00004167"/>
    </source>
</evidence>
<sequence>MELYTISLLFIVSFSTIIFLRFRRKAAFWRSINTPPGSTGLPLVGETFQLISAYKTENPEPFIDARVSKYGSVFTTHVFGERTVFSADAEINRFILQNEGRLFESSYPGSIANLVGKHSLLLMRGSLHRRMHSLTMSFANSTIIKDHLLADIDRLVRLNLDSWTGRILLMDEAKKITFELTLKQLLSIEPCEWSENLRKEYMLVIEGFFCIPLPFFSLTYRRAIQARKRVTEALHLVVRERRIEREKGVKKNDMLAALFDREGDDVELIYYEIVDFLVSLLVAGYDTTSTTMTLAVKYLTDTPSALAQLKARKRVTEALHLVVRERRIEREMGVKKNDMLAALFDSDGDEENFYDDEIVDFLVSLLVAGYDTTSTTMTLAVKYLTDTPSTLAQLKEEHDAIRARKGASVALEWDDYKSMPFTQCVVNETLRLSNIISGVFRRAITDVKIKDYTIPKGAKVFTSLRAVHLDQDNFEDARVFNPWRWQKTSDSASFMPFGGGPRRCPGHELARVALSVFLHHLITHFSWKPAEEDKVVFFPTTRTQKRYPIIVEQRNVVG</sequence>
<dbReference type="Proteomes" id="UP001151760">
    <property type="component" value="Unassembled WGS sequence"/>
</dbReference>
<keyword evidence="6" id="KW-0812">Transmembrane</keyword>
<comment type="cofactor">
    <cofactor evidence="1">
        <name>heme</name>
        <dbReference type="ChEBI" id="CHEBI:30413"/>
    </cofactor>
</comment>
<comment type="pathway">
    <text evidence="3">Hormone biosynthesis.</text>
</comment>
<evidence type="ECO:0000256" key="10">
    <source>
        <dbReference type="ARBA" id="ARBA00023004"/>
    </source>
</evidence>
<evidence type="ECO:0000256" key="4">
    <source>
        <dbReference type="ARBA" id="ARBA00010617"/>
    </source>
</evidence>
<accession>A0ABQ5DZ37</accession>
<dbReference type="PRINTS" id="PR00385">
    <property type="entry name" value="P450"/>
</dbReference>
<keyword evidence="16" id="KW-1185">Reference proteome</keyword>
<evidence type="ECO:0000256" key="7">
    <source>
        <dbReference type="ARBA" id="ARBA00022723"/>
    </source>
</evidence>
<dbReference type="CDD" id="cd11043">
    <property type="entry name" value="CYP90-like"/>
    <property type="match status" value="1"/>
</dbReference>
<dbReference type="PRINTS" id="PR00463">
    <property type="entry name" value="EP450I"/>
</dbReference>
<evidence type="ECO:0000256" key="3">
    <source>
        <dbReference type="ARBA" id="ARBA00004972"/>
    </source>
</evidence>
<evidence type="ECO:0000256" key="13">
    <source>
        <dbReference type="ARBA" id="ARBA00037910"/>
    </source>
</evidence>
<keyword evidence="11 14" id="KW-0503">Monooxygenase</keyword>
<gene>
    <name evidence="15" type="ORF">Tco_0953166</name>
</gene>
<keyword evidence="9 14" id="KW-0560">Oxidoreductase</keyword>
<comment type="pathway">
    <text evidence="13">Plant hormone biosynthesis; brassinosteroid biosynthesis.</text>
</comment>
<dbReference type="InterPro" id="IPR002401">
    <property type="entry name" value="Cyt_P450_E_grp-I"/>
</dbReference>
<evidence type="ECO:0000256" key="5">
    <source>
        <dbReference type="ARBA" id="ARBA00022617"/>
    </source>
</evidence>
<evidence type="ECO:0000256" key="11">
    <source>
        <dbReference type="ARBA" id="ARBA00023033"/>
    </source>
</evidence>
<name>A0ABQ5DZ37_9ASTR</name>
<protein>
    <submittedName>
        <fullName evidence="15">Cytochrome P450 90A1-like protein</fullName>
    </submittedName>
</protein>
<dbReference type="InterPro" id="IPR017972">
    <property type="entry name" value="Cyt_P450_CS"/>
</dbReference>
<evidence type="ECO:0000313" key="15">
    <source>
        <dbReference type="EMBL" id="GJT44451.1"/>
    </source>
</evidence>
<dbReference type="PANTHER" id="PTHR24286:SF44">
    <property type="entry name" value="3BETA,22ALPHA-DIHYDROXYSTEROID 3-DEHYDROGENASE"/>
    <property type="match status" value="1"/>
</dbReference>
<dbReference type="PROSITE" id="PS00086">
    <property type="entry name" value="CYTOCHROME_P450"/>
    <property type="match status" value="1"/>
</dbReference>